<reference evidence="10 11" key="1">
    <citation type="journal article" date="2016" name="Nat. Commun.">
        <title>Thousands of microbial genomes shed light on interconnected biogeochemical processes in an aquifer system.</title>
        <authorList>
            <person name="Anantharaman K."/>
            <person name="Brown C.T."/>
            <person name="Hug L.A."/>
            <person name="Sharon I."/>
            <person name="Castelle C.J."/>
            <person name="Probst A.J."/>
            <person name="Thomas B.C."/>
            <person name="Singh A."/>
            <person name="Wilkins M.J."/>
            <person name="Karaoz U."/>
            <person name="Brodie E.L."/>
            <person name="Williams K.H."/>
            <person name="Hubbard S.S."/>
            <person name="Banfield J.F."/>
        </authorList>
    </citation>
    <scope>NUCLEOTIDE SEQUENCE [LARGE SCALE GENOMIC DNA]</scope>
</reference>
<proteinExistence type="inferred from homology"/>
<dbReference type="PANTHER" id="PTHR30572:SF4">
    <property type="entry name" value="ABC TRANSPORTER PERMEASE YTRF"/>
    <property type="match status" value="1"/>
</dbReference>
<evidence type="ECO:0000256" key="4">
    <source>
        <dbReference type="ARBA" id="ARBA00022989"/>
    </source>
</evidence>
<feature type="transmembrane region" description="Helical" evidence="7">
    <location>
        <begin position="21"/>
        <end position="44"/>
    </location>
</feature>
<comment type="subcellular location">
    <subcellularLocation>
        <location evidence="1">Cell membrane</location>
        <topology evidence="1">Multi-pass membrane protein</topology>
    </subcellularLocation>
</comment>
<dbReference type="EMBL" id="MGDZ01000007">
    <property type="protein sequence ID" value="OGL74109.1"/>
    <property type="molecule type" value="Genomic_DNA"/>
</dbReference>
<feature type="transmembrane region" description="Helical" evidence="7">
    <location>
        <begin position="363"/>
        <end position="382"/>
    </location>
</feature>
<evidence type="ECO:0000259" key="8">
    <source>
        <dbReference type="Pfam" id="PF02687"/>
    </source>
</evidence>
<dbReference type="Pfam" id="PF12704">
    <property type="entry name" value="MacB_PCD"/>
    <property type="match status" value="1"/>
</dbReference>
<dbReference type="Pfam" id="PF02687">
    <property type="entry name" value="FtsX"/>
    <property type="match status" value="1"/>
</dbReference>
<feature type="transmembrane region" description="Helical" evidence="7">
    <location>
        <begin position="315"/>
        <end position="343"/>
    </location>
</feature>
<evidence type="ECO:0000313" key="10">
    <source>
        <dbReference type="EMBL" id="OGL74109.1"/>
    </source>
</evidence>
<organism evidence="10 11">
    <name type="scientific">Candidatus Uhrbacteria bacterium RIFCSPHIGHO2_02_FULL_57_19</name>
    <dbReference type="NCBI Taxonomy" id="1802391"/>
    <lineage>
        <taxon>Bacteria</taxon>
        <taxon>Candidatus Uhriibacteriota</taxon>
    </lineage>
</organism>
<dbReference type="GO" id="GO:0005886">
    <property type="term" value="C:plasma membrane"/>
    <property type="evidence" value="ECO:0007669"/>
    <property type="project" value="UniProtKB-SubCell"/>
</dbReference>
<comment type="similarity">
    <text evidence="6">Belongs to the ABC-4 integral membrane protein family.</text>
</comment>
<evidence type="ECO:0000256" key="7">
    <source>
        <dbReference type="SAM" id="Phobius"/>
    </source>
</evidence>
<keyword evidence="4 7" id="KW-1133">Transmembrane helix</keyword>
<dbReference type="GO" id="GO:0022857">
    <property type="term" value="F:transmembrane transporter activity"/>
    <property type="evidence" value="ECO:0007669"/>
    <property type="project" value="TreeGrafter"/>
</dbReference>
<evidence type="ECO:0000256" key="1">
    <source>
        <dbReference type="ARBA" id="ARBA00004651"/>
    </source>
</evidence>
<evidence type="ECO:0000256" key="3">
    <source>
        <dbReference type="ARBA" id="ARBA00022692"/>
    </source>
</evidence>
<dbReference type="InterPro" id="IPR050250">
    <property type="entry name" value="Macrolide_Exporter_MacB"/>
</dbReference>
<sequence length="399" mass="43304">MIYRFFILTLNNLRYRQLRSWLTALGIVIGVAMILALLLLGSGLRAAVAGQLQQFGSDLIYVLPGEEGNPIMSAILGDALRDKDAAAVREVAGVETAMPIVERLSMMEFGGQQKTINLHAQPLEEMKIVFEGSQGFRLSEGRWPASEHSREIILGHSVAYKRFDEDARLGDEVIVHGRKFTVVGIMKLIGEETHDRSVFISLENFRSLTGVRDNIRSIVVKAEPGLSLDDLAEDIRYRLEQQVGLERFSVFTSGKAARLVGNIIGVLELALSAIASVALLVGGIGIMNTMYMSVMERTRDIGVMKAVGASRRDILIIFLIESGIIGLVGGAAGVALGTALGYGAEFVAASQGFVFLDVSLRPLLVAQMIFFALALGTLSGLLPARRAARLEPVEALQYE</sequence>
<dbReference type="Proteomes" id="UP000176303">
    <property type="component" value="Unassembled WGS sequence"/>
</dbReference>
<dbReference type="AlphaFoldDB" id="A0A1F7U787"/>
<comment type="caution">
    <text evidence="10">The sequence shown here is derived from an EMBL/GenBank/DDBJ whole genome shotgun (WGS) entry which is preliminary data.</text>
</comment>
<feature type="transmembrane region" description="Helical" evidence="7">
    <location>
        <begin position="269"/>
        <end position="294"/>
    </location>
</feature>
<gene>
    <name evidence="10" type="ORF">A3D72_04565</name>
</gene>
<dbReference type="STRING" id="1802391.A3D72_04565"/>
<dbReference type="InterPro" id="IPR003838">
    <property type="entry name" value="ABC3_permease_C"/>
</dbReference>
<feature type="domain" description="MacB-like periplasmic core" evidence="9">
    <location>
        <begin position="20"/>
        <end position="236"/>
    </location>
</feature>
<keyword evidence="5 7" id="KW-0472">Membrane</keyword>
<dbReference type="InterPro" id="IPR025857">
    <property type="entry name" value="MacB_PCD"/>
</dbReference>
<dbReference type="PANTHER" id="PTHR30572">
    <property type="entry name" value="MEMBRANE COMPONENT OF TRANSPORTER-RELATED"/>
    <property type="match status" value="1"/>
</dbReference>
<evidence type="ECO:0000259" key="9">
    <source>
        <dbReference type="Pfam" id="PF12704"/>
    </source>
</evidence>
<evidence type="ECO:0000256" key="6">
    <source>
        <dbReference type="ARBA" id="ARBA00038076"/>
    </source>
</evidence>
<feature type="domain" description="ABC3 transporter permease C-terminal" evidence="8">
    <location>
        <begin position="273"/>
        <end position="392"/>
    </location>
</feature>
<evidence type="ECO:0000256" key="2">
    <source>
        <dbReference type="ARBA" id="ARBA00022475"/>
    </source>
</evidence>
<keyword evidence="2" id="KW-1003">Cell membrane</keyword>
<accession>A0A1F7U787</accession>
<evidence type="ECO:0000313" key="11">
    <source>
        <dbReference type="Proteomes" id="UP000176303"/>
    </source>
</evidence>
<evidence type="ECO:0008006" key="12">
    <source>
        <dbReference type="Google" id="ProtNLM"/>
    </source>
</evidence>
<name>A0A1F7U787_9BACT</name>
<keyword evidence="3 7" id="KW-0812">Transmembrane</keyword>
<evidence type="ECO:0000256" key="5">
    <source>
        <dbReference type="ARBA" id="ARBA00023136"/>
    </source>
</evidence>
<protein>
    <recommendedName>
        <fullName evidence="12">ABC transporter permease</fullName>
    </recommendedName>
</protein>